<reference evidence="3" key="1">
    <citation type="journal article" date="2023" name="Commun. Biol.">
        <title>Genome analysis of Parmales, the sister group of diatoms, reveals the evolutionary specialization of diatoms from phago-mixotrophs to photoautotrophs.</title>
        <authorList>
            <person name="Ban H."/>
            <person name="Sato S."/>
            <person name="Yoshikawa S."/>
            <person name="Yamada K."/>
            <person name="Nakamura Y."/>
            <person name="Ichinomiya M."/>
            <person name="Sato N."/>
            <person name="Blanc-Mathieu R."/>
            <person name="Endo H."/>
            <person name="Kuwata A."/>
            <person name="Ogata H."/>
        </authorList>
    </citation>
    <scope>NUCLEOTIDE SEQUENCE [LARGE SCALE GENOMIC DNA]</scope>
    <source>
        <strain evidence="3">NIES 3700</strain>
    </source>
</reference>
<evidence type="ECO:0000313" key="2">
    <source>
        <dbReference type="EMBL" id="GMI18230.1"/>
    </source>
</evidence>
<proteinExistence type="predicted"/>
<protein>
    <submittedName>
        <fullName evidence="2">Uncharacterized protein</fullName>
    </submittedName>
</protein>
<name>A0A9W7L0S7_9STRA</name>
<gene>
    <name evidence="2" type="ORF">TrLO_g7038</name>
</gene>
<keyword evidence="3" id="KW-1185">Reference proteome</keyword>
<dbReference type="AlphaFoldDB" id="A0A9W7L0S7"/>
<feature type="region of interest" description="Disordered" evidence="1">
    <location>
        <begin position="109"/>
        <end position="132"/>
    </location>
</feature>
<accession>A0A9W7L0S7</accession>
<evidence type="ECO:0000256" key="1">
    <source>
        <dbReference type="SAM" id="MobiDB-lite"/>
    </source>
</evidence>
<dbReference type="Proteomes" id="UP001165122">
    <property type="component" value="Unassembled WGS sequence"/>
</dbReference>
<comment type="caution">
    <text evidence="2">The sequence shown here is derived from an EMBL/GenBank/DDBJ whole genome shotgun (WGS) entry which is preliminary data.</text>
</comment>
<feature type="region of interest" description="Disordered" evidence="1">
    <location>
        <begin position="1"/>
        <end position="30"/>
    </location>
</feature>
<organism evidence="2 3">
    <name type="scientific">Triparma laevis f. longispina</name>
    <dbReference type="NCBI Taxonomy" id="1714387"/>
    <lineage>
        <taxon>Eukaryota</taxon>
        <taxon>Sar</taxon>
        <taxon>Stramenopiles</taxon>
        <taxon>Ochrophyta</taxon>
        <taxon>Bolidophyceae</taxon>
        <taxon>Parmales</taxon>
        <taxon>Triparmaceae</taxon>
        <taxon>Triparma</taxon>
    </lineage>
</organism>
<dbReference type="EMBL" id="BRXW01000327">
    <property type="protein sequence ID" value="GMI18230.1"/>
    <property type="molecule type" value="Genomic_DNA"/>
</dbReference>
<sequence>MPNSHQSAVENRKHEAEDAAAYSSTSSTPCHDDCVWSTTWGKPYTGIISGLNIQNQVLITRDDGSRPTWVPLGSLRLVEGSPNTAAQRAIVDPLGEGAKKRKKSAVAVPEKKKKAAVPKTPPVAVTPPRAAAQPVAATQKVIPSVAMKLTQEQLDELQERGLAIVKSNDFGNLEKEYTT</sequence>
<evidence type="ECO:0000313" key="3">
    <source>
        <dbReference type="Proteomes" id="UP001165122"/>
    </source>
</evidence>